<dbReference type="Gene3D" id="1.25.40.10">
    <property type="entry name" value="Tetratricopeptide repeat domain"/>
    <property type="match status" value="1"/>
</dbReference>
<name>A0ABV6G7H4_9GAMM</name>
<proteinExistence type="predicted"/>
<dbReference type="SUPFAM" id="SSF103642">
    <property type="entry name" value="Sec-C motif"/>
    <property type="match status" value="1"/>
</dbReference>
<protein>
    <submittedName>
        <fullName evidence="1">SEC-C metal-binding domain-containing protein</fullName>
    </submittedName>
</protein>
<dbReference type="InterPro" id="IPR011990">
    <property type="entry name" value="TPR-like_helical_dom_sf"/>
</dbReference>
<dbReference type="Pfam" id="PF02810">
    <property type="entry name" value="SEC-C"/>
    <property type="match status" value="1"/>
</dbReference>
<dbReference type="SUPFAM" id="SSF48452">
    <property type="entry name" value="TPR-like"/>
    <property type="match status" value="1"/>
</dbReference>
<sequence>MLAAWIDQLLGFAGGMLEVLRREERYPTLIQWAHDEGAELLGGDIALAQALAPLLWNQTPLERLDFDIETLAHPEPGEPCWCDSGRRFEQCCARVVLPGPIPPQLMWMLSLQRFRGATLRRALGSGRAPAQALLEAGVISAESGQLGRAQTILEALFATPDWYALPRESEPAFELLSDVYQERGFTRKKAALLDSAVDRGPDFLRGAALKRLCLIYLDSDDLPSARETFVRTLKAMPDEPALAYLESMLLLHEGQPQQARERADFWRRRLTQHGAIDEDQQVFLEQLARDPGGTLAEQMLYAEEELAEPLEALTRLLVERGTGARLSLALNSAGRVEYQQGDLDRARYQQWRRWFGSQCAEEPWEGLVGDPWLDAREWLDALCLHPEWLSTPAILQELVMALTGRFGNLPWMFDPVFEPLVARFEQWLDGIEQFQRPFVRDDGDNRILFRLGLGLVIGIERGARSRARSLSERLLRLDREDSLGFGELLLEQLLGDGQNQQALALIDEIEQIDSDEPRWLGLLLGRSLALYRLARQEEAEETLSLIARANPWVLDLLTRANPRREPLDSETPPPGSRAEAWQYRVLMRAQWRATPGALDWVSNWLRDSVEN</sequence>
<organism evidence="1 2">
    <name type="scientific">Kushneria aurantia</name>
    <dbReference type="NCBI Taxonomy" id="504092"/>
    <lineage>
        <taxon>Bacteria</taxon>
        <taxon>Pseudomonadati</taxon>
        <taxon>Pseudomonadota</taxon>
        <taxon>Gammaproteobacteria</taxon>
        <taxon>Oceanospirillales</taxon>
        <taxon>Halomonadaceae</taxon>
        <taxon>Kushneria</taxon>
    </lineage>
</organism>
<reference evidence="1 2" key="1">
    <citation type="submission" date="2024-09" db="EMBL/GenBank/DDBJ databases">
        <authorList>
            <person name="Sun Q."/>
            <person name="Mori K."/>
        </authorList>
    </citation>
    <scope>NUCLEOTIDE SEQUENCE [LARGE SCALE GENOMIC DNA]</scope>
    <source>
        <strain evidence="1 2">CCM 7415</strain>
    </source>
</reference>
<accession>A0ABV6G7H4</accession>
<keyword evidence="2" id="KW-1185">Reference proteome</keyword>
<dbReference type="InterPro" id="IPR004027">
    <property type="entry name" value="SEC_C_motif"/>
</dbReference>
<gene>
    <name evidence="1" type="ORF">ACFFHW_15850</name>
</gene>
<evidence type="ECO:0000313" key="2">
    <source>
        <dbReference type="Proteomes" id="UP001589814"/>
    </source>
</evidence>
<comment type="caution">
    <text evidence="1">The sequence shown here is derived from an EMBL/GenBank/DDBJ whole genome shotgun (WGS) entry which is preliminary data.</text>
</comment>
<dbReference type="RefSeq" id="WP_019951683.1">
    <property type="nucleotide sequence ID" value="NZ_JBHLVX010000058.1"/>
</dbReference>
<dbReference type="Proteomes" id="UP001589814">
    <property type="component" value="Unassembled WGS sequence"/>
</dbReference>
<evidence type="ECO:0000313" key="1">
    <source>
        <dbReference type="EMBL" id="MFC0269443.1"/>
    </source>
</evidence>
<dbReference type="EMBL" id="JBHLVX010000058">
    <property type="protein sequence ID" value="MFC0269443.1"/>
    <property type="molecule type" value="Genomic_DNA"/>
</dbReference>